<organism evidence="1">
    <name type="scientific">Desulfurivibrio alkaliphilus</name>
    <dbReference type="NCBI Taxonomy" id="427923"/>
    <lineage>
        <taxon>Bacteria</taxon>
        <taxon>Pseudomonadati</taxon>
        <taxon>Thermodesulfobacteriota</taxon>
        <taxon>Desulfobulbia</taxon>
        <taxon>Desulfobulbales</taxon>
        <taxon>Desulfobulbaceae</taxon>
        <taxon>Desulfurivibrio</taxon>
    </lineage>
</organism>
<gene>
    <name evidence="1" type="ORF">ENN98_06120</name>
</gene>
<dbReference type="InterPro" id="IPR007485">
    <property type="entry name" value="LPS_assembly_LptE"/>
</dbReference>
<dbReference type="Proteomes" id="UP000885986">
    <property type="component" value="Unassembled WGS sequence"/>
</dbReference>
<reference evidence="1" key="1">
    <citation type="journal article" date="2020" name="mSystems">
        <title>Genome- and Community-Level Interaction Insights into Carbon Utilization and Element Cycling Functions of Hydrothermarchaeota in Hydrothermal Sediment.</title>
        <authorList>
            <person name="Zhou Z."/>
            <person name="Liu Y."/>
            <person name="Xu W."/>
            <person name="Pan J."/>
            <person name="Luo Z.H."/>
            <person name="Li M."/>
        </authorList>
    </citation>
    <scope>NUCLEOTIDE SEQUENCE [LARGE SCALE GENOMIC DNA]</scope>
    <source>
        <strain evidence="1">SpSt-1224</strain>
    </source>
</reference>
<dbReference type="GO" id="GO:0019867">
    <property type="term" value="C:outer membrane"/>
    <property type="evidence" value="ECO:0007669"/>
    <property type="project" value="InterPro"/>
</dbReference>
<accession>A0A7C2TL79</accession>
<sequence length="185" mass="20688">MKPQTGPTPFLVVLALGCLLLASCGYYNPNVLPEQRDLPPARLYAPMWQNATNEMGLESRAHGAVSDWLLQSGRIVLVADEEDAEYILTGRISSIRYPGFSYDITTTARSLNAVLTSSVSLSERESGRIIWQNPSLRLEETYNLDASVSQTDANQREALRLLVDSLAEQVYLRVLRSLTTVHKYR</sequence>
<evidence type="ECO:0000313" key="1">
    <source>
        <dbReference type="EMBL" id="HET98254.1"/>
    </source>
</evidence>
<protein>
    <recommendedName>
        <fullName evidence="2">LPS-assembly lipoprotein LptE</fullName>
    </recommendedName>
</protein>
<dbReference type="Pfam" id="PF04390">
    <property type="entry name" value="LptE"/>
    <property type="match status" value="1"/>
</dbReference>
<proteinExistence type="predicted"/>
<dbReference type="PROSITE" id="PS51257">
    <property type="entry name" value="PROKAR_LIPOPROTEIN"/>
    <property type="match status" value="1"/>
</dbReference>
<name>A0A7C2TL79_9BACT</name>
<dbReference type="AlphaFoldDB" id="A0A7C2TL79"/>
<dbReference type="EMBL" id="DSDS01000138">
    <property type="protein sequence ID" value="HET98254.1"/>
    <property type="molecule type" value="Genomic_DNA"/>
</dbReference>
<comment type="caution">
    <text evidence="1">The sequence shown here is derived from an EMBL/GenBank/DDBJ whole genome shotgun (WGS) entry which is preliminary data.</text>
</comment>
<evidence type="ECO:0008006" key="2">
    <source>
        <dbReference type="Google" id="ProtNLM"/>
    </source>
</evidence>
<dbReference type="GO" id="GO:0043165">
    <property type="term" value="P:Gram-negative-bacterium-type cell outer membrane assembly"/>
    <property type="evidence" value="ECO:0007669"/>
    <property type="project" value="InterPro"/>
</dbReference>
<dbReference type="Gene3D" id="3.30.160.150">
    <property type="entry name" value="Lipoprotein like domain"/>
    <property type="match status" value="1"/>
</dbReference>